<feature type="non-terminal residue" evidence="1">
    <location>
        <position position="179"/>
    </location>
</feature>
<sequence length="179" mass="20796">MLDVIRRAVDHCPWSGALWSRYILSAEEARLPFHDIEQIKHKATSHPDLYKNGMTALLDMYAGWCGFLKRTAMDLNASDEAVDIADMGLQAAIEFVDQAKNRYGDEYRGDPAFRLERIYIQHENYLQVLSSEHELFQHDKKKVAVNGSFVHLVEYQMRHFSKIVRALKHAHNDTRRGEH</sequence>
<gene>
    <name evidence="1" type="ORF">BN1708_016930</name>
</gene>
<keyword evidence="2" id="KW-1185">Reference proteome</keyword>
<evidence type="ECO:0000313" key="1">
    <source>
        <dbReference type="EMBL" id="CRK42540.1"/>
    </source>
</evidence>
<evidence type="ECO:0000313" key="2">
    <source>
        <dbReference type="Proteomes" id="UP000044602"/>
    </source>
</evidence>
<name>A0A0G4N8A3_VERLO</name>
<proteinExistence type="predicted"/>
<organism evidence="1 2">
    <name type="scientific">Verticillium longisporum</name>
    <name type="common">Verticillium dahliae var. longisporum</name>
    <dbReference type="NCBI Taxonomy" id="100787"/>
    <lineage>
        <taxon>Eukaryota</taxon>
        <taxon>Fungi</taxon>
        <taxon>Dikarya</taxon>
        <taxon>Ascomycota</taxon>
        <taxon>Pezizomycotina</taxon>
        <taxon>Sordariomycetes</taxon>
        <taxon>Hypocreomycetidae</taxon>
        <taxon>Glomerellales</taxon>
        <taxon>Plectosphaerellaceae</taxon>
        <taxon>Verticillium</taxon>
    </lineage>
</organism>
<dbReference type="STRING" id="100787.A0A0G4N8A3"/>
<dbReference type="AlphaFoldDB" id="A0A0G4N8A3"/>
<dbReference type="EMBL" id="CVQH01027561">
    <property type="protein sequence ID" value="CRK42540.1"/>
    <property type="molecule type" value="Genomic_DNA"/>
</dbReference>
<accession>A0A0G4N8A3</accession>
<reference evidence="1 2" key="1">
    <citation type="submission" date="2015-05" db="EMBL/GenBank/DDBJ databases">
        <authorList>
            <person name="Wang D.B."/>
            <person name="Wang M."/>
        </authorList>
    </citation>
    <scope>NUCLEOTIDE SEQUENCE [LARGE SCALE GENOMIC DNA]</scope>
    <source>
        <strain evidence="1">VL1</strain>
    </source>
</reference>
<dbReference type="Proteomes" id="UP000044602">
    <property type="component" value="Unassembled WGS sequence"/>
</dbReference>
<protein>
    <submittedName>
        <fullName evidence="1">Uncharacterized protein</fullName>
    </submittedName>
</protein>